<name>A0A9P6EGD5_9AGAR</name>
<evidence type="ECO:0000256" key="3">
    <source>
        <dbReference type="ARBA" id="ARBA00022643"/>
    </source>
</evidence>
<evidence type="ECO:0000256" key="5">
    <source>
        <dbReference type="ARBA" id="ARBA00023002"/>
    </source>
</evidence>
<dbReference type="Gene3D" id="3.20.20.70">
    <property type="entry name" value="Aldolase class I"/>
    <property type="match status" value="2"/>
</dbReference>
<dbReference type="AlphaFoldDB" id="A0A9P6EGD5"/>
<dbReference type="GO" id="GO:0010181">
    <property type="term" value="F:FMN binding"/>
    <property type="evidence" value="ECO:0007669"/>
    <property type="project" value="InterPro"/>
</dbReference>
<keyword evidence="4" id="KW-0521">NADP</keyword>
<dbReference type="InterPro" id="IPR001155">
    <property type="entry name" value="OxRdtase_FMN_N"/>
</dbReference>
<evidence type="ECO:0000256" key="1">
    <source>
        <dbReference type="ARBA" id="ARBA00001917"/>
    </source>
</evidence>
<evidence type="ECO:0000256" key="2">
    <source>
        <dbReference type="ARBA" id="ARBA00022630"/>
    </source>
</evidence>
<evidence type="ECO:0000259" key="6">
    <source>
        <dbReference type="Pfam" id="PF00724"/>
    </source>
</evidence>
<dbReference type="GO" id="GO:0003959">
    <property type="term" value="F:NADPH dehydrogenase activity"/>
    <property type="evidence" value="ECO:0007669"/>
    <property type="project" value="InterPro"/>
</dbReference>
<comment type="cofactor">
    <cofactor evidence="1">
        <name>FMN</name>
        <dbReference type="ChEBI" id="CHEBI:58210"/>
    </cofactor>
</comment>
<comment type="caution">
    <text evidence="7">The sequence shown here is derived from an EMBL/GenBank/DDBJ whole genome shotgun (WGS) entry which is preliminary data.</text>
</comment>
<dbReference type="EMBL" id="MU157853">
    <property type="protein sequence ID" value="KAF9528418.1"/>
    <property type="molecule type" value="Genomic_DNA"/>
</dbReference>
<accession>A0A9P6EGD5</accession>
<keyword evidence="8" id="KW-1185">Reference proteome</keyword>
<dbReference type="GO" id="GO:0050661">
    <property type="term" value="F:NADP binding"/>
    <property type="evidence" value="ECO:0007669"/>
    <property type="project" value="InterPro"/>
</dbReference>
<gene>
    <name evidence="7" type="ORF">CPB83DRAFT_791785</name>
</gene>
<evidence type="ECO:0000313" key="7">
    <source>
        <dbReference type="EMBL" id="KAF9528418.1"/>
    </source>
</evidence>
<dbReference type="PANTHER" id="PTHR43303:SF4">
    <property type="entry name" value="NADPH DEHYDROGENASE C23G7.10C-RELATED"/>
    <property type="match status" value="1"/>
</dbReference>
<dbReference type="InterPro" id="IPR013785">
    <property type="entry name" value="Aldolase_TIM"/>
</dbReference>
<sequence>MSALNTPAPDVSFFTPYQAIPAGTAVDPQPDGKPIPKLFQPLKIRGVNFQNRIFLSPMCQYSAKNGLITPWHFAHLGGILTRGPGLTFVEASAVLPEGRITPDDVGIWCDKHTEAFSSLTEFAHSQNQKIGIQLAHAGRKAACIAPWLHATSSPLSDKDVGGWPDDVWAPSSIQYRPGMAIPKESTKEGIDRITVAFKDAAIRAVNAGFDVIEIHAAHGYLLSSFLSPATNKRTDEYGGSFENRIRFLLDVVDNVLISTVGGLADATLSEEILQAGRADVIFIGRQFLKNPGLVWTFADQLGITVRSAVQIQWAFEGRGWFGLGPPAPQKNIVNTEEIS</sequence>
<keyword evidence="2" id="KW-0285">Flavoprotein</keyword>
<dbReference type="PANTHER" id="PTHR43303">
    <property type="entry name" value="NADPH DEHYDROGENASE C23G7.10C-RELATED"/>
    <property type="match status" value="1"/>
</dbReference>
<proteinExistence type="predicted"/>
<keyword evidence="5" id="KW-0560">Oxidoreductase</keyword>
<dbReference type="SUPFAM" id="SSF51395">
    <property type="entry name" value="FMN-linked oxidoreductases"/>
    <property type="match status" value="1"/>
</dbReference>
<dbReference type="InterPro" id="IPR044152">
    <property type="entry name" value="YqjM-like"/>
</dbReference>
<protein>
    <recommendedName>
        <fullName evidence="6">NADH:flavin oxidoreductase/NADH oxidase N-terminal domain-containing protein</fullName>
    </recommendedName>
</protein>
<reference evidence="7" key="1">
    <citation type="submission" date="2020-11" db="EMBL/GenBank/DDBJ databases">
        <authorList>
            <consortium name="DOE Joint Genome Institute"/>
            <person name="Ahrendt S."/>
            <person name="Riley R."/>
            <person name="Andreopoulos W."/>
            <person name="Labutti K."/>
            <person name="Pangilinan J."/>
            <person name="Ruiz-Duenas F.J."/>
            <person name="Barrasa J.M."/>
            <person name="Sanchez-Garcia M."/>
            <person name="Camarero S."/>
            <person name="Miyauchi S."/>
            <person name="Serrano A."/>
            <person name="Linde D."/>
            <person name="Babiker R."/>
            <person name="Drula E."/>
            <person name="Ayuso-Fernandez I."/>
            <person name="Pacheco R."/>
            <person name="Padilla G."/>
            <person name="Ferreira P."/>
            <person name="Barriuso J."/>
            <person name="Kellner H."/>
            <person name="Castanera R."/>
            <person name="Alfaro M."/>
            <person name="Ramirez L."/>
            <person name="Pisabarro A.G."/>
            <person name="Kuo A."/>
            <person name="Tritt A."/>
            <person name="Lipzen A."/>
            <person name="He G."/>
            <person name="Yan M."/>
            <person name="Ng V."/>
            <person name="Cullen D."/>
            <person name="Martin F."/>
            <person name="Rosso M.-N."/>
            <person name="Henrissat B."/>
            <person name="Hibbett D."/>
            <person name="Martinez A.T."/>
            <person name="Grigoriev I.V."/>
        </authorList>
    </citation>
    <scope>NUCLEOTIDE SEQUENCE</scope>
    <source>
        <strain evidence="7">CBS 506.95</strain>
    </source>
</reference>
<organism evidence="7 8">
    <name type="scientific">Crepidotus variabilis</name>
    <dbReference type="NCBI Taxonomy" id="179855"/>
    <lineage>
        <taxon>Eukaryota</taxon>
        <taxon>Fungi</taxon>
        <taxon>Dikarya</taxon>
        <taxon>Basidiomycota</taxon>
        <taxon>Agaricomycotina</taxon>
        <taxon>Agaricomycetes</taxon>
        <taxon>Agaricomycetidae</taxon>
        <taxon>Agaricales</taxon>
        <taxon>Agaricineae</taxon>
        <taxon>Crepidotaceae</taxon>
        <taxon>Crepidotus</taxon>
    </lineage>
</organism>
<feature type="domain" description="NADH:flavin oxidoreductase/NADH oxidase N-terminal" evidence="6">
    <location>
        <begin position="37"/>
        <end position="255"/>
    </location>
</feature>
<evidence type="ECO:0000256" key="4">
    <source>
        <dbReference type="ARBA" id="ARBA00022857"/>
    </source>
</evidence>
<dbReference type="OrthoDB" id="72788at2759"/>
<keyword evidence="3" id="KW-0288">FMN</keyword>
<dbReference type="Pfam" id="PF00724">
    <property type="entry name" value="Oxidored_FMN"/>
    <property type="match status" value="1"/>
</dbReference>
<dbReference type="Proteomes" id="UP000807306">
    <property type="component" value="Unassembled WGS sequence"/>
</dbReference>
<evidence type="ECO:0000313" key="8">
    <source>
        <dbReference type="Proteomes" id="UP000807306"/>
    </source>
</evidence>